<reference evidence="6" key="1">
    <citation type="submission" date="2017-09" db="EMBL/GenBank/DDBJ databases">
        <title>Depth-based differentiation of microbial function through sediment-hosted aquifers and enrichment of novel symbionts in the deep terrestrial subsurface.</title>
        <authorList>
            <person name="Probst A.J."/>
            <person name="Ladd B."/>
            <person name="Jarett J.K."/>
            <person name="Geller-Mcgrath D.E."/>
            <person name="Sieber C.M.K."/>
            <person name="Emerson J.B."/>
            <person name="Anantharaman K."/>
            <person name="Thomas B.C."/>
            <person name="Malmstrom R."/>
            <person name="Stieglmeier M."/>
            <person name="Klingl A."/>
            <person name="Woyke T."/>
            <person name="Ryan C.M."/>
            <person name="Banfield J.F."/>
        </authorList>
    </citation>
    <scope>NUCLEOTIDE SEQUENCE [LARGE SCALE GENOMIC DNA]</scope>
</reference>
<evidence type="ECO:0000259" key="4">
    <source>
        <dbReference type="PROSITE" id="PS50886"/>
    </source>
</evidence>
<dbReference type="InterPro" id="IPR002547">
    <property type="entry name" value="tRNA-bd_dom"/>
</dbReference>
<accession>A0A2M7QDK9</accession>
<feature type="domain" description="TRNA-binding" evidence="4">
    <location>
        <begin position="10"/>
        <end position="113"/>
    </location>
</feature>
<keyword evidence="2 3" id="KW-0694">RNA-binding</keyword>
<evidence type="ECO:0000313" key="6">
    <source>
        <dbReference type="Proteomes" id="UP000230108"/>
    </source>
</evidence>
<comment type="caution">
    <text evidence="5">The sequence shown here is derived from an EMBL/GenBank/DDBJ whole genome shotgun (WGS) entry which is preliminary data.</text>
</comment>
<dbReference type="PROSITE" id="PS50886">
    <property type="entry name" value="TRBD"/>
    <property type="match status" value="1"/>
</dbReference>
<organism evidence="5 6">
    <name type="scientific">Candidatus Roizmanbacteria bacterium CG_4_10_14_0_8_um_filter_39_9</name>
    <dbReference type="NCBI Taxonomy" id="1974829"/>
    <lineage>
        <taxon>Bacteria</taxon>
        <taxon>Candidatus Roizmaniibacteriota</taxon>
    </lineage>
</organism>
<evidence type="ECO:0000313" key="5">
    <source>
        <dbReference type="EMBL" id="PIY68960.1"/>
    </source>
</evidence>
<dbReference type="PANTHER" id="PTHR11586">
    <property type="entry name" value="TRNA-AMINOACYLATION COFACTOR ARC1 FAMILY MEMBER"/>
    <property type="match status" value="1"/>
</dbReference>
<evidence type="ECO:0000256" key="2">
    <source>
        <dbReference type="ARBA" id="ARBA00022884"/>
    </source>
</evidence>
<protein>
    <submittedName>
        <fullName evidence="5">Methionine--tRNA ligase</fullName>
    </submittedName>
</protein>
<sequence>MKKPNCTFADFLKLDVRVGQIKSAIPVVGSNKLLLLSVDTGADYGVVEILSGIAKYVAPADLIDKRVPVVANLEPKQMAGKTSHGFILMGDLEGHIAHLFFLPETLPIGSVIC</sequence>
<gene>
    <name evidence="5" type="ORF">COY90_03150</name>
</gene>
<proteinExistence type="predicted"/>
<keyword evidence="1 3" id="KW-0820">tRNA-binding</keyword>
<dbReference type="GO" id="GO:0000049">
    <property type="term" value="F:tRNA binding"/>
    <property type="evidence" value="ECO:0007669"/>
    <property type="project" value="UniProtKB-UniRule"/>
</dbReference>
<evidence type="ECO:0000256" key="3">
    <source>
        <dbReference type="PROSITE-ProRule" id="PRU00209"/>
    </source>
</evidence>
<name>A0A2M7QDK9_9BACT</name>
<dbReference type="PANTHER" id="PTHR11586:SF37">
    <property type="entry name" value="TRNA-BINDING DOMAIN-CONTAINING PROTEIN"/>
    <property type="match status" value="1"/>
</dbReference>
<dbReference type="AlphaFoldDB" id="A0A2M7QDK9"/>
<evidence type="ECO:0000256" key="1">
    <source>
        <dbReference type="ARBA" id="ARBA00022555"/>
    </source>
</evidence>
<dbReference type="Proteomes" id="UP000230108">
    <property type="component" value="Unassembled WGS sequence"/>
</dbReference>
<dbReference type="GO" id="GO:0016874">
    <property type="term" value="F:ligase activity"/>
    <property type="evidence" value="ECO:0007669"/>
    <property type="project" value="UniProtKB-KW"/>
</dbReference>
<dbReference type="InterPro" id="IPR012340">
    <property type="entry name" value="NA-bd_OB-fold"/>
</dbReference>
<dbReference type="EMBL" id="PFLF01000066">
    <property type="protein sequence ID" value="PIY68960.1"/>
    <property type="molecule type" value="Genomic_DNA"/>
</dbReference>
<dbReference type="InterPro" id="IPR051270">
    <property type="entry name" value="Tyrosine-tRNA_ligase_regulator"/>
</dbReference>
<keyword evidence="5" id="KW-0436">Ligase</keyword>
<dbReference type="Pfam" id="PF01588">
    <property type="entry name" value="tRNA_bind"/>
    <property type="match status" value="1"/>
</dbReference>
<dbReference type="SUPFAM" id="SSF50249">
    <property type="entry name" value="Nucleic acid-binding proteins"/>
    <property type="match status" value="1"/>
</dbReference>
<dbReference type="Gene3D" id="2.40.50.140">
    <property type="entry name" value="Nucleic acid-binding proteins"/>
    <property type="match status" value="1"/>
</dbReference>